<dbReference type="EMBL" id="LCYC01000048">
    <property type="protein sequence ID" value="KWV73604.1"/>
    <property type="molecule type" value="Genomic_DNA"/>
</dbReference>
<name>A0A120FYT8_PSEFL</name>
<comment type="caution">
    <text evidence="1">The sequence shown here is derived from an EMBL/GenBank/DDBJ whole genome shotgun (WGS) entry which is preliminary data.</text>
</comment>
<sequence>MPDLDETEGFRALIYCEVAGPASFDESRLTPYGSYQPLGPYADMSSILRVPLPIRLDRTISRVRVMPDEGDLILMVGQFRCG</sequence>
<proteinExistence type="predicted"/>
<dbReference type="PATRIC" id="fig|294.195.peg.3977"/>
<evidence type="ECO:0000313" key="2">
    <source>
        <dbReference type="Proteomes" id="UP000063434"/>
    </source>
</evidence>
<protein>
    <submittedName>
        <fullName evidence="1">Uncharacterized protein</fullName>
    </submittedName>
</protein>
<accession>A0A120FYT8</accession>
<reference evidence="1 2" key="1">
    <citation type="submission" date="2015-05" db="EMBL/GenBank/DDBJ databases">
        <title>A genomic and transcriptomic approach to investigate the blue pigment phenotype in Pseudomonas fluorescens.</title>
        <authorList>
            <person name="Andreani N.A."/>
            <person name="Cardazzo B."/>
        </authorList>
    </citation>
    <scope>NUCLEOTIDE SEQUENCE [LARGE SCALE GENOMIC DNA]</scope>
    <source>
        <strain evidence="1 2">Ps_40</strain>
    </source>
</reference>
<dbReference type="AlphaFoldDB" id="A0A120FYT8"/>
<dbReference type="Proteomes" id="UP000063434">
    <property type="component" value="Unassembled WGS sequence"/>
</dbReference>
<organism evidence="1 2">
    <name type="scientific">Pseudomonas fluorescens</name>
    <dbReference type="NCBI Taxonomy" id="294"/>
    <lineage>
        <taxon>Bacteria</taxon>
        <taxon>Pseudomonadati</taxon>
        <taxon>Pseudomonadota</taxon>
        <taxon>Gammaproteobacteria</taxon>
        <taxon>Pseudomonadales</taxon>
        <taxon>Pseudomonadaceae</taxon>
        <taxon>Pseudomonas</taxon>
    </lineage>
</organism>
<gene>
    <name evidence="1" type="ORF">PFL603g_03715</name>
</gene>
<evidence type="ECO:0000313" key="1">
    <source>
        <dbReference type="EMBL" id="KWV73604.1"/>
    </source>
</evidence>